<evidence type="ECO:0000313" key="4">
    <source>
        <dbReference type="EMBL" id="NYZ21559.1"/>
    </source>
</evidence>
<evidence type="ECO:0000256" key="2">
    <source>
        <dbReference type="ARBA" id="ARBA00022598"/>
    </source>
</evidence>
<gene>
    <name evidence="4" type="ORF">HND93_17745</name>
</gene>
<reference evidence="4 5" key="1">
    <citation type="submission" date="2020-05" db="EMBL/GenBank/DDBJ databases">
        <title>Azospirillum oleiclasticum sp. nov, a nitrogen-fixing and heavy crude oil-emulsifying bacterium isolated from the crude oil of Yumen Oilfield.</title>
        <authorList>
            <person name="Wu D."/>
            <person name="Cai M."/>
            <person name="Zhang X."/>
        </authorList>
    </citation>
    <scope>NUCLEOTIDE SEQUENCE [LARGE SCALE GENOMIC DNA]</scope>
    <source>
        <strain evidence="4 5">ROY-1-1-2</strain>
    </source>
</reference>
<dbReference type="InterPro" id="IPR000873">
    <property type="entry name" value="AMP-dep_synth/lig_dom"/>
</dbReference>
<dbReference type="PANTHER" id="PTHR43201">
    <property type="entry name" value="ACYL-COA SYNTHETASE"/>
    <property type="match status" value="1"/>
</dbReference>
<feature type="domain" description="AMP-dependent synthetase/ligase" evidence="3">
    <location>
        <begin position="212"/>
        <end position="562"/>
    </location>
</feature>
<dbReference type="InterPro" id="IPR020845">
    <property type="entry name" value="AMP-binding_CS"/>
</dbReference>
<dbReference type="PANTHER" id="PTHR43201:SF5">
    <property type="entry name" value="MEDIUM-CHAIN ACYL-COA LIGASE ACSF2, MITOCHONDRIAL"/>
    <property type="match status" value="1"/>
</dbReference>
<dbReference type="PROSITE" id="PS00455">
    <property type="entry name" value="AMP_BINDING"/>
    <property type="match status" value="1"/>
</dbReference>
<dbReference type="Pfam" id="PF00501">
    <property type="entry name" value="AMP-binding"/>
    <property type="match status" value="1"/>
</dbReference>
<dbReference type="InterPro" id="IPR042099">
    <property type="entry name" value="ANL_N_sf"/>
</dbReference>
<evidence type="ECO:0000259" key="3">
    <source>
        <dbReference type="Pfam" id="PF00501"/>
    </source>
</evidence>
<sequence length="710" mass="74956">MAGGIVAALLRLLHRVEVRGIEAARGVGGCVVVATRRSTIDALLIASALPEPPVILGRPDEGAPGWARRALDRFERVGGLRAAVRAARAGRCCLVLTGDRPDLDGVAAVYGPAALIAGAAGVPVLPLHIDGSGATPHALVRWPGTRRFPKIALTVGTPRRLSAPAEARGRARRVALAEGVYDALAATAFAAFDLDRSVFDALLDARRRFGHDTPILEDAERHPMGFGRLVLGSVALGRALARTAARGEVVGVLLPNANAAALTIFGLHAFGRVPAMLNYSMGAETLVSACRTGRIGTIVTSRRFIALGRLDRIAEALGAEARLVYLEDLRKQVGPLDKLWGLAVSRVPWLLRGRTAPADSPAVLLFTSGSEGAPKGVVLSHANILANVGQVGAVVELVPQDRAVDPLPLFHSFGLTAGMLFPLLHGVPVCLYPSPLHYRAVAELVADDKATLLFATDTFLAGYGRAASDGQLSSVRYAVVGAEPVRDGTRRLYRERFGVEILEGYGATETAPVLAVNTPTHSRPGTVGRFLPGIAHRLEPVEGITDGGRLAVSGPNVMHGYYLPEEPGVLRPPAAGWHETGDIVAVDGDGYVRIVGRFKRFAKIAGEMVSLAAVEALAGQLWADESHVALGLPDTRKGERVVLLTTRAGAGRDELAAFARERGMPELMVPKTVLWVDSIPTLGSGKADYPAVRRMAENALSDGAERRTGT</sequence>
<comment type="caution">
    <text evidence="4">The sequence shown here is derived from an EMBL/GenBank/DDBJ whole genome shotgun (WGS) entry which is preliminary data.</text>
</comment>
<proteinExistence type="inferred from homology"/>
<name>A0ABX2TEW3_9PROT</name>
<dbReference type="EMBL" id="JABFDB010000012">
    <property type="protein sequence ID" value="NYZ21559.1"/>
    <property type="molecule type" value="Genomic_DNA"/>
</dbReference>
<dbReference type="InterPro" id="IPR045851">
    <property type="entry name" value="AMP-bd_C_sf"/>
</dbReference>
<dbReference type="Gene3D" id="3.30.300.30">
    <property type="match status" value="1"/>
</dbReference>
<dbReference type="RefSeq" id="WP_180283334.1">
    <property type="nucleotide sequence ID" value="NZ_JABFDB010000012.1"/>
</dbReference>
<keyword evidence="5" id="KW-1185">Reference proteome</keyword>
<protein>
    <submittedName>
        <fullName evidence="4">AMP-binding protein</fullName>
    </submittedName>
</protein>
<evidence type="ECO:0000313" key="5">
    <source>
        <dbReference type="Proteomes" id="UP000584642"/>
    </source>
</evidence>
<dbReference type="SUPFAM" id="SSF56801">
    <property type="entry name" value="Acetyl-CoA synthetase-like"/>
    <property type="match status" value="1"/>
</dbReference>
<comment type="similarity">
    <text evidence="1">Belongs to the ATP-dependent AMP-binding enzyme family.</text>
</comment>
<dbReference type="Gene3D" id="3.40.50.12780">
    <property type="entry name" value="N-terminal domain of ligase-like"/>
    <property type="match status" value="1"/>
</dbReference>
<keyword evidence="2" id="KW-0436">Ligase</keyword>
<dbReference type="SUPFAM" id="SSF69593">
    <property type="entry name" value="Glycerol-3-phosphate (1)-acyltransferase"/>
    <property type="match status" value="1"/>
</dbReference>
<dbReference type="Proteomes" id="UP000584642">
    <property type="component" value="Unassembled WGS sequence"/>
</dbReference>
<organism evidence="4 5">
    <name type="scientific">Azospirillum oleiclasticum</name>
    <dbReference type="NCBI Taxonomy" id="2735135"/>
    <lineage>
        <taxon>Bacteria</taxon>
        <taxon>Pseudomonadati</taxon>
        <taxon>Pseudomonadota</taxon>
        <taxon>Alphaproteobacteria</taxon>
        <taxon>Rhodospirillales</taxon>
        <taxon>Azospirillaceae</taxon>
        <taxon>Azospirillum</taxon>
    </lineage>
</organism>
<accession>A0ABX2TEW3</accession>
<evidence type="ECO:0000256" key="1">
    <source>
        <dbReference type="ARBA" id="ARBA00006432"/>
    </source>
</evidence>